<dbReference type="EMBL" id="BAABLW010000007">
    <property type="protein sequence ID" value="GAA4919564.1"/>
    <property type="molecule type" value="Genomic_DNA"/>
</dbReference>
<protein>
    <submittedName>
        <fullName evidence="3">Uncharacterized protein</fullName>
    </submittedName>
</protein>
<feature type="transmembrane region" description="Helical" evidence="2">
    <location>
        <begin position="82"/>
        <end position="107"/>
    </location>
</feature>
<keyword evidence="2" id="KW-0472">Membrane</keyword>
<organism evidence="3 4">
    <name type="scientific">Nesterenkonia rhizosphaerae</name>
    <dbReference type="NCBI Taxonomy" id="1348272"/>
    <lineage>
        <taxon>Bacteria</taxon>
        <taxon>Bacillati</taxon>
        <taxon>Actinomycetota</taxon>
        <taxon>Actinomycetes</taxon>
        <taxon>Micrococcales</taxon>
        <taxon>Micrococcaceae</taxon>
        <taxon>Nesterenkonia</taxon>
    </lineage>
</organism>
<accession>A0ABP9FWM4</accession>
<feature type="transmembrane region" description="Helical" evidence="2">
    <location>
        <begin position="56"/>
        <end position="76"/>
    </location>
</feature>
<reference evidence="4" key="1">
    <citation type="journal article" date="2019" name="Int. J. Syst. Evol. Microbiol.">
        <title>The Global Catalogue of Microorganisms (GCM) 10K type strain sequencing project: providing services to taxonomists for standard genome sequencing and annotation.</title>
        <authorList>
            <consortium name="The Broad Institute Genomics Platform"/>
            <consortium name="The Broad Institute Genome Sequencing Center for Infectious Disease"/>
            <person name="Wu L."/>
            <person name="Ma J."/>
        </authorList>
    </citation>
    <scope>NUCLEOTIDE SEQUENCE [LARGE SCALE GENOMIC DNA]</scope>
    <source>
        <strain evidence="4">JCM 19129</strain>
    </source>
</reference>
<evidence type="ECO:0000256" key="2">
    <source>
        <dbReference type="SAM" id="Phobius"/>
    </source>
</evidence>
<evidence type="ECO:0000313" key="3">
    <source>
        <dbReference type="EMBL" id="GAA4919564.1"/>
    </source>
</evidence>
<keyword evidence="4" id="KW-1185">Reference proteome</keyword>
<keyword evidence="2" id="KW-0812">Transmembrane</keyword>
<keyword evidence="2" id="KW-1133">Transmembrane helix</keyword>
<feature type="compositionally biased region" description="Polar residues" evidence="1">
    <location>
        <begin position="33"/>
        <end position="49"/>
    </location>
</feature>
<proteinExistence type="predicted"/>
<gene>
    <name evidence="3" type="ORF">GCM10025790_14360</name>
</gene>
<name>A0ABP9FWM4_9MICC</name>
<feature type="region of interest" description="Disordered" evidence="1">
    <location>
        <begin position="27"/>
        <end position="49"/>
    </location>
</feature>
<evidence type="ECO:0000256" key="1">
    <source>
        <dbReference type="SAM" id="MobiDB-lite"/>
    </source>
</evidence>
<dbReference type="Proteomes" id="UP001500368">
    <property type="component" value="Unassembled WGS sequence"/>
</dbReference>
<evidence type="ECO:0000313" key="4">
    <source>
        <dbReference type="Proteomes" id="UP001500368"/>
    </source>
</evidence>
<sequence length="109" mass="12222">MRGPTGPALWTDAYVAHHRVHCQQRLDSPPVSHFSSSTQAPSVEPSATTPRRIRRWLLAAVAVIIVLMYLVPYTLLSDINAWYGSFLFWTLTTLAVLIINAVLAFGWED</sequence>
<comment type="caution">
    <text evidence="3">The sequence shown here is derived from an EMBL/GenBank/DDBJ whole genome shotgun (WGS) entry which is preliminary data.</text>
</comment>